<keyword evidence="4" id="KW-1185">Reference proteome</keyword>
<dbReference type="Proteomes" id="UP001516400">
    <property type="component" value="Unassembled WGS sequence"/>
</dbReference>
<name>A0ABD2NLH0_9CUCU</name>
<protein>
    <recommendedName>
        <fullName evidence="2">DUF8207 domain-containing protein</fullName>
    </recommendedName>
</protein>
<accession>A0ABD2NLH0</accession>
<dbReference type="AlphaFoldDB" id="A0ABD2NLH0"/>
<organism evidence="3 4">
    <name type="scientific">Cryptolaemus montrouzieri</name>
    <dbReference type="NCBI Taxonomy" id="559131"/>
    <lineage>
        <taxon>Eukaryota</taxon>
        <taxon>Metazoa</taxon>
        <taxon>Ecdysozoa</taxon>
        <taxon>Arthropoda</taxon>
        <taxon>Hexapoda</taxon>
        <taxon>Insecta</taxon>
        <taxon>Pterygota</taxon>
        <taxon>Neoptera</taxon>
        <taxon>Endopterygota</taxon>
        <taxon>Coleoptera</taxon>
        <taxon>Polyphaga</taxon>
        <taxon>Cucujiformia</taxon>
        <taxon>Coccinelloidea</taxon>
        <taxon>Coccinellidae</taxon>
        <taxon>Scymninae</taxon>
        <taxon>Scymnini</taxon>
        <taxon>Cryptolaemus</taxon>
    </lineage>
</organism>
<feature type="region of interest" description="Disordered" evidence="1">
    <location>
        <begin position="1"/>
        <end position="20"/>
    </location>
</feature>
<dbReference type="Pfam" id="PF26634">
    <property type="entry name" value="DUF8207"/>
    <property type="match status" value="1"/>
</dbReference>
<dbReference type="EMBL" id="JABFTP020000124">
    <property type="protein sequence ID" value="KAL3279445.1"/>
    <property type="molecule type" value="Genomic_DNA"/>
</dbReference>
<evidence type="ECO:0000259" key="2">
    <source>
        <dbReference type="Pfam" id="PF26634"/>
    </source>
</evidence>
<evidence type="ECO:0000313" key="4">
    <source>
        <dbReference type="Proteomes" id="UP001516400"/>
    </source>
</evidence>
<feature type="compositionally biased region" description="Basic and acidic residues" evidence="1">
    <location>
        <begin position="9"/>
        <end position="20"/>
    </location>
</feature>
<proteinExistence type="predicted"/>
<gene>
    <name evidence="3" type="ORF">HHI36_016956</name>
</gene>
<evidence type="ECO:0000313" key="3">
    <source>
        <dbReference type="EMBL" id="KAL3279445.1"/>
    </source>
</evidence>
<comment type="caution">
    <text evidence="3">The sequence shown here is derived from an EMBL/GenBank/DDBJ whole genome shotgun (WGS) entry which is preliminary data.</text>
</comment>
<reference evidence="3 4" key="1">
    <citation type="journal article" date="2021" name="BMC Biol.">
        <title>Horizontally acquired antibacterial genes associated with adaptive radiation of ladybird beetles.</title>
        <authorList>
            <person name="Li H.S."/>
            <person name="Tang X.F."/>
            <person name="Huang Y.H."/>
            <person name="Xu Z.Y."/>
            <person name="Chen M.L."/>
            <person name="Du X.Y."/>
            <person name="Qiu B.Y."/>
            <person name="Chen P.T."/>
            <person name="Zhang W."/>
            <person name="Slipinski A."/>
            <person name="Escalona H.E."/>
            <person name="Waterhouse R.M."/>
            <person name="Zwick A."/>
            <person name="Pang H."/>
        </authorList>
    </citation>
    <scope>NUCLEOTIDE SEQUENCE [LARGE SCALE GENOMIC DNA]</scope>
    <source>
        <strain evidence="3">SYSU2018</strain>
    </source>
</reference>
<sequence length="111" mass="13144">MNEDDDDDNRSLEDERSQQELYEKLQDSAALDQYFEQYPHNVKKYIHLFRMKTENIDEIFGPKYDPTLSKWTLGCKQMELGKKSGDIITENQNFNGTPGLYELKFTKQPQK</sequence>
<dbReference type="InterPro" id="IPR058520">
    <property type="entry name" value="DUF8207"/>
</dbReference>
<dbReference type="PANTHER" id="PTHR35374:SF1">
    <property type="entry name" value="PROTEIN KINASE DOMAIN-CONTAINING PROTEIN"/>
    <property type="match status" value="1"/>
</dbReference>
<dbReference type="PANTHER" id="PTHR35374">
    <property type="entry name" value="CYCLIN-DEPENDENT KINASE 11A-LIKE"/>
    <property type="match status" value="1"/>
</dbReference>
<evidence type="ECO:0000256" key="1">
    <source>
        <dbReference type="SAM" id="MobiDB-lite"/>
    </source>
</evidence>
<feature type="domain" description="DUF8207" evidence="2">
    <location>
        <begin position="55"/>
        <end position="111"/>
    </location>
</feature>